<dbReference type="KEGG" id="vg:24608063"/>
<dbReference type="RefSeq" id="YP_009151651.1">
    <property type="nucleotide sequence ID" value="NC_027374.1"/>
</dbReference>
<proteinExistence type="predicted"/>
<dbReference type="OrthoDB" id="27071at10239"/>
<evidence type="ECO:0000256" key="1">
    <source>
        <dbReference type="SAM" id="Coils"/>
    </source>
</evidence>
<organism evidence="2 3">
    <name type="scientific">Bacillus phage Moonbeam</name>
    <dbReference type="NCBI Taxonomy" id="1540091"/>
    <lineage>
        <taxon>Viruses</taxon>
        <taxon>Duplodnaviria</taxon>
        <taxon>Heunggongvirae</taxon>
        <taxon>Uroviricota</taxon>
        <taxon>Caudoviricetes</taxon>
        <taxon>Herelleviridae</taxon>
        <taxon>Bastillevirinae</taxon>
        <taxon>Moonbeamvirus</taxon>
        <taxon>Moonbeamvirus moonbeam</taxon>
    </lineage>
</organism>
<dbReference type="EMBL" id="KM236246">
    <property type="protein sequence ID" value="AIW03486.1"/>
    <property type="molecule type" value="Genomic_DNA"/>
</dbReference>
<reference evidence="2 3" key="1">
    <citation type="submission" date="2014-07" db="EMBL/GenBank/DDBJ databases">
        <title>Complete Genome of Bacillus megaterium Myophage Moonbeam.</title>
        <authorList>
            <person name="Cadungog J.N."/>
            <person name="Khatemi B.E."/>
            <person name="Hernandez A.C."/>
            <person name="Everett G.F.K."/>
        </authorList>
    </citation>
    <scope>NUCLEOTIDE SEQUENCE [LARGE SCALE GENOMIC DNA]</scope>
</reference>
<gene>
    <name evidence="2" type="ORF">CPT_Moonbeam88</name>
</gene>
<evidence type="ECO:0000313" key="2">
    <source>
        <dbReference type="EMBL" id="AIW03486.1"/>
    </source>
</evidence>
<dbReference type="GeneID" id="24608063"/>
<evidence type="ECO:0000313" key="3">
    <source>
        <dbReference type="Proteomes" id="UP000030207"/>
    </source>
</evidence>
<keyword evidence="3" id="KW-1185">Reference proteome</keyword>
<sequence length="54" mass="6479">MPLEKRDPHSKARLFIPTNRERAMVHSQRLLNKELDEVAKLKQELRQLIDDNKK</sequence>
<protein>
    <submittedName>
        <fullName evidence="2">Uncharacterized protein</fullName>
    </submittedName>
</protein>
<name>A0A0A0RSJ6_9CAUD</name>
<feature type="coiled-coil region" evidence="1">
    <location>
        <begin position="24"/>
        <end position="51"/>
    </location>
</feature>
<dbReference type="Proteomes" id="UP000030207">
    <property type="component" value="Segment"/>
</dbReference>
<keyword evidence="1" id="KW-0175">Coiled coil</keyword>
<accession>A0A0A0RSJ6</accession>